<dbReference type="Pfam" id="PF03732">
    <property type="entry name" value="Retrotrans_gag"/>
    <property type="match status" value="1"/>
</dbReference>
<evidence type="ECO:0000313" key="2">
    <source>
        <dbReference type="EMBL" id="RKF81765.1"/>
    </source>
</evidence>
<dbReference type="InterPro" id="IPR005162">
    <property type="entry name" value="Retrotrans_gag_dom"/>
</dbReference>
<dbReference type="Proteomes" id="UP000285405">
    <property type="component" value="Unassembled WGS sequence"/>
</dbReference>
<feature type="domain" description="Retrotransposon gag" evidence="1">
    <location>
        <begin position="29"/>
        <end position="146"/>
    </location>
</feature>
<reference evidence="2 3" key="1">
    <citation type="journal article" date="2018" name="BMC Genomics">
        <title>Comparative genome analyses reveal sequence features reflecting distinct modes of host-adaptation between dicot and monocot powdery mildew.</title>
        <authorList>
            <person name="Wu Y."/>
            <person name="Ma X."/>
            <person name="Pan Z."/>
            <person name="Kale S.D."/>
            <person name="Song Y."/>
            <person name="King H."/>
            <person name="Zhang Q."/>
            <person name="Presley C."/>
            <person name="Deng X."/>
            <person name="Wei C.I."/>
            <person name="Xiao S."/>
        </authorList>
    </citation>
    <scope>NUCLEOTIDE SEQUENCE [LARGE SCALE GENOMIC DNA]</scope>
    <source>
        <strain evidence="2">UCSC1</strain>
    </source>
</reference>
<accession>A0A420J4S2</accession>
<organism evidence="2 3">
    <name type="scientific">Golovinomyces cichoracearum</name>
    <dbReference type="NCBI Taxonomy" id="62708"/>
    <lineage>
        <taxon>Eukaryota</taxon>
        <taxon>Fungi</taxon>
        <taxon>Dikarya</taxon>
        <taxon>Ascomycota</taxon>
        <taxon>Pezizomycotina</taxon>
        <taxon>Leotiomycetes</taxon>
        <taxon>Erysiphales</taxon>
        <taxon>Erysiphaceae</taxon>
        <taxon>Golovinomyces</taxon>
    </lineage>
</organism>
<name>A0A420J4S2_9PEZI</name>
<gene>
    <name evidence="2" type="ORF">GcC1_022026</name>
</gene>
<sequence length="189" mass="21973">MKWLHQLQMDFRPHYAVVTPDVFFEAIEVLFIGRAESWLDSVPRFSKFTDQLEEPKEFDVEEFKQALKKKFPKKSVANMSDENFQEDIQSLKQGEGETLMVYHERAQDLLRRSNGRDDASDNGLELSALEKTMLSIIVKAFIRGVRDDNLRSMIMMKSTIFHGSLQGAYEKSKKAMESISQRNDIEKKD</sequence>
<dbReference type="EMBL" id="MCBR01002243">
    <property type="protein sequence ID" value="RKF81765.1"/>
    <property type="molecule type" value="Genomic_DNA"/>
</dbReference>
<dbReference type="AlphaFoldDB" id="A0A420J4S2"/>
<protein>
    <recommendedName>
        <fullName evidence="1">Retrotransposon gag domain-containing protein</fullName>
    </recommendedName>
</protein>
<evidence type="ECO:0000313" key="3">
    <source>
        <dbReference type="Proteomes" id="UP000285405"/>
    </source>
</evidence>
<comment type="caution">
    <text evidence="2">The sequence shown here is derived from an EMBL/GenBank/DDBJ whole genome shotgun (WGS) entry which is preliminary data.</text>
</comment>
<evidence type="ECO:0000259" key="1">
    <source>
        <dbReference type="Pfam" id="PF03732"/>
    </source>
</evidence>
<dbReference type="OrthoDB" id="3596854at2759"/>
<proteinExistence type="predicted"/>